<dbReference type="EC" id="1.20.4.1" evidence="3"/>
<dbReference type="Pfam" id="PF01451">
    <property type="entry name" value="LMWPc"/>
    <property type="match status" value="1"/>
</dbReference>
<feature type="domain" description="Phosphotyrosine protein phosphatase I" evidence="2">
    <location>
        <begin position="1"/>
        <end position="137"/>
    </location>
</feature>
<name>A0ABR9H0Q6_9BACT</name>
<evidence type="ECO:0000259" key="2">
    <source>
        <dbReference type="SMART" id="SM00226"/>
    </source>
</evidence>
<protein>
    <submittedName>
        <fullName evidence="3">Arsenate reductase</fullName>
        <ecNumber evidence="3">1.20.4.1</ecNumber>
    </submittedName>
</protein>
<dbReference type="InterPro" id="IPR023485">
    <property type="entry name" value="Ptyr_pPase"/>
</dbReference>
<reference evidence="3 4" key="1">
    <citation type="submission" date="2020-10" db="EMBL/GenBank/DDBJ databases">
        <title>Genomic Encyclopedia of Type Strains, Phase IV (KMG-IV): sequencing the most valuable type-strain genomes for metagenomic binning, comparative biology and taxonomic classification.</title>
        <authorList>
            <person name="Goeker M."/>
        </authorList>
    </citation>
    <scope>NUCLEOTIDE SEQUENCE [LARGE SCALE GENOMIC DNA]</scope>
    <source>
        <strain evidence="3 4">DSM 4194</strain>
    </source>
</reference>
<dbReference type="CDD" id="cd16345">
    <property type="entry name" value="LMWP_ArsC"/>
    <property type="match status" value="1"/>
</dbReference>
<keyword evidence="4" id="KW-1185">Reference proteome</keyword>
<dbReference type="SUPFAM" id="SSF52788">
    <property type="entry name" value="Phosphotyrosine protein phosphatases I"/>
    <property type="match status" value="1"/>
</dbReference>
<keyword evidence="3" id="KW-0560">Oxidoreductase</keyword>
<evidence type="ECO:0000313" key="4">
    <source>
        <dbReference type="Proteomes" id="UP000639010"/>
    </source>
</evidence>
<proteinExistence type="predicted"/>
<accession>A0ABR9H0Q6</accession>
<evidence type="ECO:0000256" key="1">
    <source>
        <dbReference type="ARBA" id="ARBA00022849"/>
    </source>
</evidence>
<sequence length="148" mass="16386">MKILFLCTGNSCRSQMAEGWAKHLKKGQVEACSAGIKRHGMNPHAVRVMEEAGVDMSGHSSKTLDELPDQNFEVVVTLCGHANETCPFFPGQVRRVHRGFDDPPSLCAEMTNEDEILAVYRRVRDEIRDFVAGLPQTLDAEQAGTNDL</sequence>
<dbReference type="SMART" id="SM00226">
    <property type="entry name" value="LMWPc"/>
    <property type="match status" value="1"/>
</dbReference>
<dbReference type="InterPro" id="IPR036196">
    <property type="entry name" value="Ptyr_pPase_sf"/>
</dbReference>
<dbReference type="PANTHER" id="PTHR43428:SF1">
    <property type="entry name" value="ARSENATE REDUCTASE"/>
    <property type="match status" value="1"/>
</dbReference>
<comment type="caution">
    <text evidence="3">The sequence shown here is derived from an EMBL/GenBank/DDBJ whole genome shotgun (WGS) entry which is preliminary data.</text>
</comment>
<dbReference type="RefSeq" id="WP_092190523.1">
    <property type="nucleotide sequence ID" value="NZ_JADBGG010000005.1"/>
</dbReference>
<dbReference type="PANTHER" id="PTHR43428">
    <property type="entry name" value="ARSENATE REDUCTASE"/>
    <property type="match status" value="1"/>
</dbReference>
<dbReference type="EMBL" id="JADBGG010000005">
    <property type="protein sequence ID" value="MBE1424287.1"/>
    <property type="molecule type" value="Genomic_DNA"/>
</dbReference>
<keyword evidence="1" id="KW-0059">Arsenical resistance</keyword>
<dbReference type="GO" id="GO:0008794">
    <property type="term" value="F:arsenate reductase (glutaredoxin) activity"/>
    <property type="evidence" value="ECO:0007669"/>
    <property type="project" value="UniProtKB-EC"/>
</dbReference>
<organism evidence="3 4">
    <name type="scientific">Desulfomicrobium macestii</name>
    <dbReference type="NCBI Taxonomy" id="90731"/>
    <lineage>
        <taxon>Bacteria</taxon>
        <taxon>Pseudomonadati</taxon>
        <taxon>Thermodesulfobacteriota</taxon>
        <taxon>Desulfovibrionia</taxon>
        <taxon>Desulfovibrionales</taxon>
        <taxon>Desulfomicrobiaceae</taxon>
        <taxon>Desulfomicrobium</taxon>
    </lineage>
</organism>
<evidence type="ECO:0000313" key="3">
    <source>
        <dbReference type="EMBL" id="MBE1424287.1"/>
    </source>
</evidence>
<dbReference type="Gene3D" id="3.40.50.2300">
    <property type="match status" value="1"/>
</dbReference>
<gene>
    <name evidence="3" type="ORF">H4684_000917</name>
</gene>
<dbReference type="Proteomes" id="UP000639010">
    <property type="component" value="Unassembled WGS sequence"/>
</dbReference>